<dbReference type="Pfam" id="PF00989">
    <property type="entry name" value="PAS"/>
    <property type="match status" value="1"/>
</dbReference>
<evidence type="ECO:0000256" key="1">
    <source>
        <dbReference type="ARBA" id="ARBA00000085"/>
    </source>
</evidence>
<evidence type="ECO:0000256" key="6">
    <source>
        <dbReference type="ARBA" id="ARBA00022777"/>
    </source>
</evidence>
<gene>
    <name evidence="14" type="ORF">Bealeia1_00820</name>
</gene>
<keyword evidence="10" id="KW-1133">Transmembrane helix</keyword>
<dbReference type="Proteomes" id="UP001330434">
    <property type="component" value="Chromosome"/>
</dbReference>
<dbReference type="Gene3D" id="3.30.565.10">
    <property type="entry name" value="Histidine kinase-like ATPase, C-terminal domain"/>
    <property type="match status" value="1"/>
</dbReference>
<dbReference type="SMART" id="SM00091">
    <property type="entry name" value="PAS"/>
    <property type="match status" value="2"/>
</dbReference>
<dbReference type="Gene3D" id="3.40.50.2300">
    <property type="match status" value="1"/>
</dbReference>
<dbReference type="InterPro" id="IPR036097">
    <property type="entry name" value="HisK_dim/P_sf"/>
</dbReference>
<dbReference type="Gene3D" id="3.30.450.20">
    <property type="entry name" value="PAS domain"/>
    <property type="match status" value="2"/>
</dbReference>
<dbReference type="PANTHER" id="PTHR43065:SF42">
    <property type="entry name" value="TWO-COMPONENT SENSOR PPRA"/>
    <property type="match status" value="1"/>
</dbReference>
<keyword evidence="10" id="KW-0812">Transmembrane</keyword>
<organism evidence="14 15">
    <name type="scientific">Candidatus Bealeia paramacronuclearis</name>
    <dbReference type="NCBI Taxonomy" id="1921001"/>
    <lineage>
        <taxon>Bacteria</taxon>
        <taxon>Pseudomonadati</taxon>
        <taxon>Pseudomonadota</taxon>
        <taxon>Alphaproteobacteria</taxon>
        <taxon>Holosporales</taxon>
        <taxon>Holosporaceae</taxon>
        <taxon>Candidatus Bealeia</taxon>
    </lineage>
</organism>
<dbReference type="Pfam" id="PF00512">
    <property type="entry name" value="HisKA"/>
    <property type="match status" value="1"/>
</dbReference>
<feature type="modified residue" description="4-aspartylphosphate" evidence="9">
    <location>
        <position position="757"/>
    </location>
</feature>
<dbReference type="SUPFAM" id="SSF52172">
    <property type="entry name" value="CheY-like"/>
    <property type="match status" value="1"/>
</dbReference>
<dbReference type="InterPro" id="IPR013656">
    <property type="entry name" value="PAS_4"/>
</dbReference>
<dbReference type="PRINTS" id="PR00344">
    <property type="entry name" value="BCTRLSENSOR"/>
</dbReference>
<dbReference type="PROSITE" id="PS50112">
    <property type="entry name" value="PAS"/>
    <property type="match status" value="1"/>
</dbReference>
<keyword evidence="8" id="KW-0902">Two-component regulatory system</keyword>
<dbReference type="InterPro" id="IPR001789">
    <property type="entry name" value="Sig_transdc_resp-reg_receiver"/>
</dbReference>
<dbReference type="InterPro" id="IPR013767">
    <property type="entry name" value="PAS_fold"/>
</dbReference>
<dbReference type="EMBL" id="CP133270">
    <property type="protein sequence ID" value="WVX66640.1"/>
    <property type="molecule type" value="Genomic_DNA"/>
</dbReference>
<comment type="catalytic activity">
    <reaction evidence="1">
        <text>ATP + protein L-histidine = ADP + protein N-phospho-L-histidine.</text>
        <dbReference type="EC" id="2.7.13.3"/>
    </reaction>
</comment>
<evidence type="ECO:0000256" key="5">
    <source>
        <dbReference type="ARBA" id="ARBA00022741"/>
    </source>
</evidence>
<evidence type="ECO:0000256" key="10">
    <source>
        <dbReference type="SAM" id="Phobius"/>
    </source>
</evidence>
<dbReference type="GO" id="GO:0016301">
    <property type="term" value="F:kinase activity"/>
    <property type="evidence" value="ECO:0007669"/>
    <property type="project" value="UniProtKB-KW"/>
</dbReference>
<dbReference type="SUPFAM" id="SSF47384">
    <property type="entry name" value="Homodimeric domain of signal transducing histidine kinase"/>
    <property type="match status" value="1"/>
</dbReference>
<dbReference type="SUPFAM" id="SSF55785">
    <property type="entry name" value="PYP-like sensor domain (PAS domain)"/>
    <property type="match status" value="2"/>
</dbReference>
<proteinExistence type="predicted"/>
<evidence type="ECO:0000313" key="14">
    <source>
        <dbReference type="EMBL" id="WVX66640.1"/>
    </source>
</evidence>
<feature type="transmembrane region" description="Helical" evidence="10">
    <location>
        <begin position="34"/>
        <end position="54"/>
    </location>
</feature>
<keyword evidence="10" id="KW-0472">Membrane</keyword>
<sequence>MNWVQKALAFLQHATHFKTAHREAWGRSAFRQTLMISFGNLIFVGILGALLLAVSDWKSETLILVGTLTISTFFFIFLLLWQLKSLTQNITDHRLEQQSYLHNVMSQIFYDKHKGFVSPNLAAQKSWWWGQDLTRLKEYTWDQESKNAYDRFFTLLSEDDEAKEIIAICHGNEKEWWEMISHKLEDGFLISVENITDAHEIEKRFKKDYALYSRFFNNSGDGYFSIDEKGILHHVNKSMADWLEYRPEDLKGKSFLEILARPHRDFLRSPERLKELHGTVEFLTASQRIKGAPLSQRIVPEGKGFSTCSIVNLGRSQALQSMTDMGRVIAISPIPVAFLNDEGHIQNANTYFSDKYWEGEGSPEGSLFLDLVASQKQEEVAAILRDVADGQDLSTPLEIYFENSLGLIASVYIGKVNGDATNPGGLFLQFHDITEQKKLETQLVQSQKMQAVGQLAGGIAHDFNNLLTAMIGFCDLLLQRHTPGDQSFTDIMQIKQNANRAANLVRQLLAFSRQQTLQPKVLDITDCLTELSALLRRLIGSNIELKIKHTRDLGLVLVDQGQFEQVVINMVVNARDAMENGGDVTIKTSNLEVKKTRRQGHDEVPPGSYVLIEVIDNGIGIPHDNLDRIFDPFFSTKALGSGTGLGLSTVYGIIKQTGGFIQVDSKPEKGTKFSIFLPRYVEKEEALPLPEKKKKWVTEDLSGSSTILLVEDEDAVRLFSARALRSKGYKVIEASNGLEALEFIKKGEESLDLIITDVVMPQMDGPTLVNELSKHNKDLKVIFISGYTEDAFRNKIKDDMHIQFLGKPFSLAELASRVKEVLADEENIKLVG</sequence>
<dbReference type="InterPro" id="IPR005467">
    <property type="entry name" value="His_kinase_dom"/>
</dbReference>
<dbReference type="PANTHER" id="PTHR43065">
    <property type="entry name" value="SENSOR HISTIDINE KINASE"/>
    <property type="match status" value="1"/>
</dbReference>
<evidence type="ECO:0000259" key="11">
    <source>
        <dbReference type="PROSITE" id="PS50109"/>
    </source>
</evidence>
<dbReference type="EC" id="2.7.13.3" evidence="2"/>
<dbReference type="InterPro" id="IPR036890">
    <property type="entry name" value="HATPase_C_sf"/>
</dbReference>
<keyword evidence="6 14" id="KW-0418">Kinase</keyword>
<evidence type="ECO:0000256" key="3">
    <source>
        <dbReference type="ARBA" id="ARBA00022553"/>
    </source>
</evidence>
<keyword evidence="3 9" id="KW-0597">Phosphoprotein</keyword>
<dbReference type="Pfam" id="PF08448">
    <property type="entry name" value="PAS_4"/>
    <property type="match status" value="1"/>
</dbReference>
<evidence type="ECO:0000256" key="8">
    <source>
        <dbReference type="ARBA" id="ARBA00023012"/>
    </source>
</evidence>
<dbReference type="InterPro" id="IPR003594">
    <property type="entry name" value="HATPase_dom"/>
</dbReference>
<dbReference type="Pfam" id="PF00072">
    <property type="entry name" value="Response_reg"/>
    <property type="match status" value="1"/>
</dbReference>
<dbReference type="SMART" id="SM00388">
    <property type="entry name" value="HisKA"/>
    <property type="match status" value="1"/>
</dbReference>
<dbReference type="SUPFAM" id="SSF55874">
    <property type="entry name" value="ATPase domain of HSP90 chaperone/DNA topoisomerase II/histidine kinase"/>
    <property type="match status" value="1"/>
</dbReference>
<dbReference type="CDD" id="cd00130">
    <property type="entry name" value="PAS"/>
    <property type="match status" value="1"/>
</dbReference>
<reference evidence="14 15" key="1">
    <citation type="journal article" date="2024" name="Environ. Microbiol.">
        <title>Novel evolutionary insights on the interactions of the Holosporales (Alphaproteobacteria) with eukaryotic hosts from comparative genomics.</title>
        <authorList>
            <person name="Giovannini M."/>
            <person name="Petroni G."/>
            <person name="Castelli M."/>
        </authorList>
    </citation>
    <scope>NUCLEOTIDE SEQUENCE [LARGE SCALE GENOMIC DNA]</scope>
    <source>
        <strain evidence="14 15">US_Bl 15I1</strain>
    </source>
</reference>
<dbReference type="InterPro" id="IPR035965">
    <property type="entry name" value="PAS-like_dom_sf"/>
</dbReference>
<keyword evidence="7" id="KW-0067">ATP-binding</keyword>
<evidence type="ECO:0000259" key="12">
    <source>
        <dbReference type="PROSITE" id="PS50110"/>
    </source>
</evidence>
<feature type="transmembrane region" description="Helical" evidence="10">
    <location>
        <begin position="61"/>
        <end position="81"/>
    </location>
</feature>
<keyword evidence="5" id="KW-0547">Nucleotide-binding</keyword>
<feature type="domain" description="PAS" evidence="13">
    <location>
        <begin position="208"/>
        <end position="262"/>
    </location>
</feature>
<keyword evidence="15" id="KW-1185">Reference proteome</keyword>
<evidence type="ECO:0000256" key="4">
    <source>
        <dbReference type="ARBA" id="ARBA00022679"/>
    </source>
</evidence>
<dbReference type="SMART" id="SM00448">
    <property type="entry name" value="REC"/>
    <property type="match status" value="1"/>
</dbReference>
<dbReference type="SMART" id="SM00387">
    <property type="entry name" value="HATPase_c"/>
    <property type="match status" value="1"/>
</dbReference>
<dbReference type="Gene3D" id="1.10.287.130">
    <property type="match status" value="1"/>
</dbReference>
<dbReference type="InterPro" id="IPR011006">
    <property type="entry name" value="CheY-like_superfamily"/>
</dbReference>
<keyword evidence="4" id="KW-0808">Transferase</keyword>
<feature type="domain" description="Response regulatory" evidence="12">
    <location>
        <begin position="706"/>
        <end position="822"/>
    </location>
</feature>
<dbReference type="InterPro" id="IPR000014">
    <property type="entry name" value="PAS"/>
</dbReference>
<evidence type="ECO:0000256" key="9">
    <source>
        <dbReference type="PROSITE-ProRule" id="PRU00169"/>
    </source>
</evidence>
<dbReference type="InterPro" id="IPR003661">
    <property type="entry name" value="HisK_dim/P_dom"/>
</dbReference>
<evidence type="ECO:0000259" key="13">
    <source>
        <dbReference type="PROSITE" id="PS50112"/>
    </source>
</evidence>
<dbReference type="PROSITE" id="PS50110">
    <property type="entry name" value="RESPONSE_REGULATORY"/>
    <property type="match status" value="1"/>
</dbReference>
<accession>A0ABZ2C2M8</accession>
<dbReference type="PROSITE" id="PS50109">
    <property type="entry name" value="HIS_KIN"/>
    <property type="match status" value="1"/>
</dbReference>
<evidence type="ECO:0000256" key="7">
    <source>
        <dbReference type="ARBA" id="ARBA00022840"/>
    </source>
</evidence>
<dbReference type="NCBIfam" id="TIGR00229">
    <property type="entry name" value="sensory_box"/>
    <property type="match status" value="1"/>
</dbReference>
<evidence type="ECO:0000256" key="2">
    <source>
        <dbReference type="ARBA" id="ARBA00012438"/>
    </source>
</evidence>
<evidence type="ECO:0000313" key="15">
    <source>
        <dbReference type="Proteomes" id="UP001330434"/>
    </source>
</evidence>
<protein>
    <recommendedName>
        <fullName evidence="2">histidine kinase</fullName>
        <ecNumber evidence="2">2.7.13.3</ecNumber>
    </recommendedName>
</protein>
<dbReference type="CDD" id="cd00082">
    <property type="entry name" value="HisKA"/>
    <property type="match status" value="1"/>
</dbReference>
<dbReference type="Pfam" id="PF02518">
    <property type="entry name" value="HATPase_c"/>
    <property type="match status" value="1"/>
</dbReference>
<dbReference type="InterPro" id="IPR004358">
    <property type="entry name" value="Sig_transdc_His_kin-like_C"/>
</dbReference>
<name>A0ABZ2C2M8_9PROT</name>
<feature type="domain" description="Histidine kinase" evidence="11">
    <location>
        <begin position="458"/>
        <end position="681"/>
    </location>
</feature>